<dbReference type="AlphaFoldDB" id="A0A4P7XEV2"/>
<dbReference type="InterPro" id="IPR011622">
    <property type="entry name" value="7TMR_DISM_rcpt_extracell_dom2"/>
</dbReference>
<gene>
    <name evidence="8" type="ORF">soil367_05375</name>
</gene>
<dbReference type="Pfam" id="PF07695">
    <property type="entry name" value="7TMR-DISM_7TM"/>
    <property type="match status" value="1"/>
</dbReference>
<feature type="transmembrane region" description="Helical" evidence="5">
    <location>
        <begin position="285"/>
        <end position="303"/>
    </location>
</feature>
<proteinExistence type="predicted"/>
<dbReference type="SMART" id="SM00267">
    <property type="entry name" value="GGDEF"/>
    <property type="match status" value="1"/>
</dbReference>
<evidence type="ECO:0000256" key="2">
    <source>
        <dbReference type="ARBA" id="ARBA00012528"/>
    </source>
</evidence>
<keyword evidence="6" id="KW-0732">Signal</keyword>
<feature type="transmembrane region" description="Helical" evidence="5">
    <location>
        <begin position="372"/>
        <end position="389"/>
    </location>
</feature>
<sequence>MTTKALHKWVLLVFAMLASFIAQGETQVLSPDQDQLQLGPLVEYLEDPKGTLSIDTISSQASGWQPSAQDVLSFGYTASAYWVRFSLKRQSNDDARTRPYVLEIAYPVLDEVDVYVFQGEGPAIHYAMGDQLPYAQRPIDHPNFAIPLEVSPSGVTRVYLRVQSSSSTQIPLTLYQNQKLVEKSYETAVSQALFYGAMLVMVFYNLLIFISIRDVSYLHYVMMVLSMTALLAGMEGLSFKYLWPEVTWINDPLLVISLAGVVSFSALFFRSFLTLPHARPRLSRVALFFAFAPAVTAVAALFLPYRPMMLITLLLAMTGILAGAWIGFLRWRDGFHGARLFNIAWSCLLVAGFLLAVNKLGLVPRDWFSEHIAQLGAGAQAILLSFAMAHRMTYERRMREQAQKESVAAQQQMLNNQIRANEDLDRIVRERTEELEKTNAKLKEISATDGLTNLLNRRAFEETFLTEYKRAYRDKSSLAVLMIDLDHFKLINDQHGHPFGDLCLIRTAEVIRDNLRRPSDIAARYGGEEFILLLPNTDTQGAVCVAKNILESLSQTLMDDGERRLTITASIGVAARVPQDQVSRETLLKGADQNLYAAKESGRNRVEWQVSSADEQ</sequence>
<dbReference type="FunFam" id="3.30.70.270:FF:000001">
    <property type="entry name" value="Diguanylate cyclase domain protein"/>
    <property type="match status" value="1"/>
</dbReference>
<feature type="transmembrane region" description="Helical" evidence="5">
    <location>
        <begin position="254"/>
        <end position="273"/>
    </location>
</feature>
<dbReference type="InterPro" id="IPR000160">
    <property type="entry name" value="GGDEF_dom"/>
</dbReference>
<dbReference type="GO" id="GO:0043709">
    <property type="term" value="P:cell adhesion involved in single-species biofilm formation"/>
    <property type="evidence" value="ECO:0007669"/>
    <property type="project" value="TreeGrafter"/>
</dbReference>
<dbReference type="InterPro" id="IPR011623">
    <property type="entry name" value="7TMR_DISM_rcpt_extracell_dom1"/>
</dbReference>
<name>A0A4P7XEV2_9ALTE</name>
<dbReference type="EMBL" id="CP031093">
    <property type="protein sequence ID" value="QCF25406.1"/>
    <property type="molecule type" value="Genomic_DNA"/>
</dbReference>
<dbReference type="PANTHER" id="PTHR45138:SF9">
    <property type="entry name" value="DIGUANYLATE CYCLASE DGCM-RELATED"/>
    <property type="match status" value="1"/>
</dbReference>
<keyword evidence="5" id="KW-1133">Transmembrane helix</keyword>
<protein>
    <recommendedName>
        <fullName evidence="2">diguanylate cyclase</fullName>
        <ecNumber evidence="2">2.7.7.65</ecNumber>
    </recommendedName>
</protein>
<dbReference type="KEGG" id="hmi:soil367_05375"/>
<evidence type="ECO:0000256" key="3">
    <source>
        <dbReference type="ARBA" id="ARBA00034247"/>
    </source>
</evidence>
<dbReference type="Gene3D" id="3.30.70.270">
    <property type="match status" value="1"/>
</dbReference>
<keyword evidence="4" id="KW-0175">Coiled coil</keyword>
<feature type="coiled-coil region" evidence="4">
    <location>
        <begin position="421"/>
        <end position="448"/>
    </location>
</feature>
<evidence type="ECO:0000313" key="9">
    <source>
        <dbReference type="Proteomes" id="UP000298049"/>
    </source>
</evidence>
<dbReference type="Proteomes" id="UP000298049">
    <property type="component" value="Chromosome"/>
</dbReference>
<dbReference type="InterPro" id="IPR043128">
    <property type="entry name" value="Rev_trsase/Diguanyl_cyclase"/>
</dbReference>
<dbReference type="PANTHER" id="PTHR45138">
    <property type="entry name" value="REGULATORY COMPONENTS OF SENSORY TRANSDUCTION SYSTEM"/>
    <property type="match status" value="1"/>
</dbReference>
<keyword evidence="5" id="KW-0812">Transmembrane</keyword>
<feature type="transmembrane region" description="Helical" evidence="5">
    <location>
        <begin position="309"/>
        <end position="328"/>
    </location>
</feature>
<accession>A0A4P7XEV2</accession>
<comment type="catalytic activity">
    <reaction evidence="3">
        <text>2 GTP = 3',3'-c-di-GMP + 2 diphosphate</text>
        <dbReference type="Rhea" id="RHEA:24898"/>
        <dbReference type="ChEBI" id="CHEBI:33019"/>
        <dbReference type="ChEBI" id="CHEBI:37565"/>
        <dbReference type="ChEBI" id="CHEBI:58805"/>
        <dbReference type="EC" id="2.7.7.65"/>
    </reaction>
</comment>
<dbReference type="Pfam" id="PF07696">
    <property type="entry name" value="7TMR-DISMED2"/>
    <property type="match status" value="1"/>
</dbReference>
<organism evidence="8 9">
    <name type="scientific">Hydrocarboniclastica marina</name>
    <dbReference type="NCBI Taxonomy" id="2259620"/>
    <lineage>
        <taxon>Bacteria</taxon>
        <taxon>Pseudomonadati</taxon>
        <taxon>Pseudomonadota</taxon>
        <taxon>Gammaproteobacteria</taxon>
        <taxon>Alteromonadales</taxon>
        <taxon>Alteromonadaceae</taxon>
        <taxon>Hydrocarboniclastica</taxon>
    </lineage>
</organism>
<dbReference type="GO" id="GO:0052621">
    <property type="term" value="F:diguanylate cyclase activity"/>
    <property type="evidence" value="ECO:0007669"/>
    <property type="project" value="UniProtKB-EC"/>
</dbReference>
<dbReference type="EC" id="2.7.7.65" evidence="2"/>
<evidence type="ECO:0000256" key="1">
    <source>
        <dbReference type="ARBA" id="ARBA00001946"/>
    </source>
</evidence>
<feature type="transmembrane region" description="Helical" evidence="5">
    <location>
        <begin position="192"/>
        <end position="210"/>
    </location>
</feature>
<dbReference type="GO" id="GO:1902201">
    <property type="term" value="P:negative regulation of bacterial-type flagellum-dependent cell motility"/>
    <property type="evidence" value="ECO:0007669"/>
    <property type="project" value="TreeGrafter"/>
</dbReference>
<dbReference type="SUPFAM" id="SSF55073">
    <property type="entry name" value="Nucleotide cyclase"/>
    <property type="match status" value="1"/>
</dbReference>
<feature type="domain" description="GGDEF" evidence="7">
    <location>
        <begin position="476"/>
        <end position="611"/>
    </location>
</feature>
<feature type="transmembrane region" description="Helical" evidence="5">
    <location>
        <begin position="340"/>
        <end position="360"/>
    </location>
</feature>
<reference evidence="8 9" key="1">
    <citation type="submission" date="2018-07" db="EMBL/GenBank/DDBJ databases">
        <title>Marsedoiliclastica nanhaica gen. nov. sp. nov., a novel marine hydrocarbonoclastic bacterium isolated from an in-situ enriched hydrocarbon-degrading consortium in deep-sea sediment.</title>
        <authorList>
            <person name="Dong C."/>
            <person name="Ma T."/>
            <person name="Liu R."/>
            <person name="Shao Z."/>
        </authorList>
    </citation>
    <scope>NUCLEOTIDE SEQUENCE [LARGE SCALE GENOMIC DNA]</scope>
    <source>
        <strain evidence="9">soil36-7</strain>
    </source>
</reference>
<feature type="transmembrane region" description="Helical" evidence="5">
    <location>
        <begin position="217"/>
        <end position="234"/>
    </location>
</feature>
<dbReference type="InterPro" id="IPR029787">
    <property type="entry name" value="Nucleotide_cyclase"/>
</dbReference>
<feature type="signal peptide" evidence="6">
    <location>
        <begin position="1"/>
        <end position="24"/>
    </location>
</feature>
<dbReference type="NCBIfam" id="TIGR00254">
    <property type="entry name" value="GGDEF"/>
    <property type="match status" value="1"/>
</dbReference>
<keyword evidence="9" id="KW-1185">Reference proteome</keyword>
<dbReference type="RefSeq" id="WP_136547646.1">
    <property type="nucleotide sequence ID" value="NZ_CP031093.1"/>
</dbReference>
<keyword evidence="5" id="KW-0472">Membrane</keyword>
<dbReference type="CDD" id="cd01949">
    <property type="entry name" value="GGDEF"/>
    <property type="match status" value="1"/>
</dbReference>
<dbReference type="Gene3D" id="2.60.40.2380">
    <property type="match status" value="1"/>
</dbReference>
<dbReference type="GO" id="GO:0005886">
    <property type="term" value="C:plasma membrane"/>
    <property type="evidence" value="ECO:0007669"/>
    <property type="project" value="TreeGrafter"/>
</dbReference>
<evidence type="ECO:0000259" key="7">
    <source>
        <dbReference type="PROSITE" id="PS50887"/>
    </source>
</evidence>
<comment type="cofactor">
    <cofactor evidence="1">
        <name>Mg(2+)</name>
        <dbReference type="ChEBI" id="CHEBI:18420"/>
    </cofactor>
</comment>
<feature type="chain" id="PRO_5020483244" description="diguanylate cyclase" evidence="6">
    <location>
        <begin position="25"/>
        <end position="616"/>
    </location>
</feature>
<dbReference type="InterPro" id="IPR050469">
    <property type="entry name" value="Diguanylate_Cyclase"/>
</dbReference>
<dbReference type="PROSITE" id="PS50887">
    <property type="entry name" value="GGDEF"/>
    <property type="match status" value="1"/>
</dbReference>
<dbReference type="OrthoDB" id="5289013at2"/>
<dbReference type="Pfam" id="PF00990">
    <property type="entry name" value="GGDEF"/>
    <property type="match status" value="1"/>
</dbReference>
<evidence type="ECO:0000256" key="6">
    <source>
        <dbReference type="SAM" id="SignalP"/>
    </source>
</evidence>
<evidence type="ECO:0000256" key="4">
    <source>
        <dbReference type="SAM" id="Coils"/>
    </source>
</evidence>
<evidence type="ECO:0000313" key="8">
    <source>
        <dbReference type="EMBL" id="QCF25406.1"/>
    </source>
</evidence>
<evidence type="ECO:0000256" key="5">
    <source>
        <dbReference type="SAM" id="Phobius"/>
    </source>
</evidence>